<comment type="function">
    <text evidence="3">Component of the mitochondrial ribosome (mitoribosome), a dedicated translation machinery responsible for the synthesis of mitochondrial genome-encoded proteins, including at least some of the essential transmembrane subunits of the mitochondrial respiratory chain. The mitoribosomes are attached to the mitochondrial inner membrane and translation products are cotranslationally integrated into the membrane.</text>
</comment>
<sequence>MSHCELASRPLLQCLRQTCSRGLPVIQLQSARSFQTTAVARDEAQATEPKKEPFYKNPDPALVSSPRLEKKLLKQGISPIGSRRRRAALQSCPNIPFEQLPYQCFQEARKVLLEDREEKLKEIARERDRIARVRATPAEEMGGEVAKKSKLVAMEKHLERLKILADINDPIVKKKFEDGQGDMNKPIYRYLADRKWREYRRLILIQRITQMKVIPDVLPHCDPTVDVKLYFGRRCIQPGEFVDSRVSVTPPKLNIQSFEKGEKLVTIAVMNPDIPNVETNGFDFRCHFLAINVPISPTNTRVNLANLSEENQVLLPWFPPAAQKGSPYHRLSLLVLEQEDSKPLDIAAVRERGISRDHMRLRTLQSWYHLKPIGAHMFRNQWDEGTDEVMAKFGIEVILQSLCMNIYNAAFSVNHPNSERLMPMQIPQNKRIYRTVPTCLSRRVLIRELGRLQGVCHPLDLRGWPDSGDDLSIDQAQRHGSVISRVSRPGQIVTGKKDVTFGDLEQFLIDNGQNCLQPKFLETNLNHLPLLANLRTERRILADEIARHAQDAFGAIDAEEGRVVETHDVADLDALAVVVQPRDEEPVAAGAEGRVHRGALAALDGEEVLPDKGAGAEDAQAVQRQAEDCSGSSTPERLAE</sequence>
<keyword evidence="8" id="KW-1185">Reference proteome</keyword>
<gene>
    <name evidence="7" type="ORF">T310_3213</name>
</gene>
<evidence type="ECO:0000256" key="5">
    <source>
        <dbReference type="ARBA" id="ARBA00039444"/>
    </source>
</evidence>
<dbReference type="CDD" id="cd00866">
    <property type="entry name" value="PEBP_euk"/>
    <property type="match status" value="1"/>
</dbReference>
<evidence type="ECO:0000256" key="1">
    <source>
        <dbReference type="ARBA" id="ARBA00004173"/>
    </source>
</evidence>
<dbReference type="SUPFAM" id="SSF49777">
    <property type="entry name" value="PEBP-like"/>
    <property type="match status" value="1"/>
</dbReference>
<reference evidence="7 8" key="1">
    <citation type="submission" date="2015-04" db="EMBL/GenBank/DDBJ databases">
        <authorList>
            <person name="Heijne W.H."/>
            <person name="Fedorova N.D."/>
            <person name="Nierman W.C."/>
            <person name="Vollebregt A.W."/>
            <person name="Zhao Z."/>
            <person name="Wu L."/>
            <person name="Kumar M."/>
            <person name="Stam H."/>
            <person name="van den Berg M.A."/>
            <person name="Pel H.J."/>
        </authorList>
    </citation>
    <scope>NUCLEOTIDE SEQUENCE [LARGE SCALE GENOMIC DNA]</scope>
    <source>
        <strain evidence="7 8">CBS 393.64</strain>
    </source>
</reference>
<dbReference type="Pfam" id="PF01161">
    <property type="entry name" value="PBP"/>
    <property type="match status" value="1"/>
</dbReference>
<dbReference type="FunFam" id="1.20.58.1180:FF:000001">
    <property type="entry name" value="Mitochondrial large ribosomal subunit YmL35"/>
    <property type="match status" value="1"/>
</dbReference>
<dbReference type="Gene3D" id="3.90.280.10">
    <property type="entry name" value="PEBP-like"/>
    <property type="match status" value="1"/>
</dbReference>
<dbReference type="InterPro" id="IPR008914">
    <property type="entry name" value="PEBP"/>
</dbReference>
<dbReference type="FunFam" id="3.90.280.10:FF:000004">
    <property type="entry name" value="Mitochondrial large ribosomal subunit YmL35"/>
    <property type="match status" value="1"/>
</dbReference>
<dbReference type="InterPro" id="IPR036610">
    <property type="entry name" value="PEBP-like_sf"/>
</dbReference>
<evidence type="ECO:0000256" key="4">
    <source>
        <dbReference type="ARBA" id="ARBA00038016"/>
    </source>
</evidence>
<dbReference type="AlphaFoldDB" id="A0A0F4YY47"/>
<feature type="region of interest" description="Disordered" evidence="6">
    <location>
        <begin position="606"/>
        <end position="640"/>
    </location>
</feature>
<dbReference type="STRING" id="1408163.A0A0F4YY47"/>
<dbReference type="PANTHER" id="PTHR11362:SF82">
    <property type="entry name" value="PHOSPHATIDYLETHANOLAMINE-BINDING PROTEIN 4"/>
    <property type="match status" value="1"/>
</dbReference>
<protein>
    <recommendedName>
        <fullName evidence="5">Large ribosomal subunit protein mL38</fullName>
    </recommendedName>
</protein>
<organism evidence="7 8">
    <name type="scientific">Rasamsonia emersonii (strain ATCC 16479 / CBS 393.64 / IMI 116815)</name>
    <dbReference type="NCBI Taxonomy" id="1408163"/>
    <lineage>
        <taxon>Eukaryota</taxon>
        <taxon>Fungi</taxon>
        <taxon>Dikarya</taxon>
        <taxon>Ascomycota</taxon>
        <taxon>Pezizomycotina</taxon>
        <taxon>Eurotiomycetes</taxon>
        <taxon>Eurotiomycetidae</taxon>
        <taxon>Eurotiales</taxon>
        <taxon>Trichocomaceae</taxon>
        <taxon>Rasamsonia</taxon>
    </lineage>
</organism>
<accession>A0A0F4YY47</accession>
<name>A0A0F4YY47_RASE3</name>
<dbReference type="GO" id="GO:0005739">
    <property type="term" value="C:mitochondrion"/>
    <property type="evidence" value="ECO:0007669"/>
    <property type="project" value="UniProtKB-SubCell"/>
</dbReference>
<evidence type="ECO:0000256" key="6">
    <source>
        <dbReference type="SAM" id="MobiDB-lite"/>
    </source>
</evidence>
<keyword evidence="2" id="KW-0496">Mitochondrion</keyword>
<dbReference type="RefSeq" id="XP_013329368.1">
    <property type="nucleotide sequence ID" value="XM_013473914.1"/>
</dbReference>
<evidence type="ECO:0000313" key="7">
    <source>
        <dbReference type="EMBL" id="KKA22756.1"/>
    </source>
</evidence>
<dbReference type="EMBL" id="LASV01000127">
    <property type="protein sequence ID" value="KKA22756.1"/>
    <property type="molecule type" value="Genomic_DNA"/>
</dbReference>
<dbReference type="OrthoDB" id="2153661at2759"/>
<dbReference type="Gene3D" id="1.20.58.1180">
    <property type="match status" value="1"/>
</dbReference>
<evidence type="ECO:0000256" key="3">
    <source>
        <dbReference type="ARBA" id="ARBA00037226"/>
    </source>
</evidence>
<dbReference type="PANTHER" id="PTHR11362">
    <property type="entry name" value="PHOSPHATIDYLETHANOLAMINE-BINDING PROTEIN"/>
    <property type="match status" value="1"/>
</dbReference>
<proteinExistence type="inferred from homology"/>
<dbReference type="Proteomes" id="UP000053958">
    <property type="component" value="Unassembled WGS sequence"/>
</dbReference>
<comment type="caution">
    <text evidence="7">The sequence shown here is derived from an EMBL/GenBank/DDBJ whole genome shotgun (WGS) entry which is preliminary data.</text>
</comment>
<evidence type="ECO:0000256" key="2">
    <source>
        <dbReference type="ARBA" id="ARBA00023128"/>
    </source>
</evidence>
<comment type="subcellular location">
    <subcellularLocation>
        <location evidence="1">Mitochondrion</location>
    </subcellularLocation>
</comment>
<evidence type="ECO:0000313" key="8">
    <source>
        <dbReference type="Proteomes" id="UP000053958"/>
    </source>
</evidence>
<comment type="similarity">
    <text evidence="4">Belongs to the phosphatidylethanolamine-binding protein family. Mitochondrion-specific ribosomal protein mL38 subfamily.</text>
</comment>
<feature type="compositionally biased region" description="Polar residues" evidence="6">
    <location>
        <begin position="630"/>
        <end position="640"/>
    </location>
</feature>
<dbReference type="GeneID" id="25315563"/>
<dbReference type="InterPro" id="IPR035810">
    <property type="entry name" value="PEBP_euk"/>
</dbReference>